<dbReference type="Gene3D" id="3.40.50.10860">
    <property type="entry name" value="Leucine Dehydrogenase, chain A, domain 1"/>
    <property type="match status" value="1"/>
</dbReference>
<dbReference type="GO" id="GO:0004764">
    <property type="term" value="F:shikimate 3-dehydrogenase (NADP+) activity"/>
    <property type="evidence" value="ECO:0007669"/>
    <property type="project" value="UniProtKB-UniRule"/>
</dbReference>
<dbReference type="InterPro" id="IPR006151">
    <property type="entry name" value="Shikm_DH/Glu-tRNA_Rdtase"/>
</dbReference>
<feature type="domain" description="Shikimate dehydrogenase substrate binding N-terminal" evidence="10">
    <location>
        <begin position="11"/>
        <end position="93"/>
    </location>
</feature>
<feature type="domain" description="Quinate/shikimate 5-dehydrogenase/glutamyl-tRNA reductase" evidence="9">
    <location>
        <begin position="120"/>
        <end position="203"/>
    </location>
</feature>
<dbReference type="GO" id="GO:0050661">
    <property type="term" value="F:NADP binding"/>
    <property type="evidence" value="ECO:0007669"/>
    <property type="project" value="InterPro"/>
</dbReference>
<dbReference type="EC" id="1.1.1.25" evidence="2 8"/>
<dbReference type="InterPro" id="IPR041121">
    <property type="entry name" value="SDH_C"/>
</dbReference>
<dbReference type="InterPro" id="IPR046346">
    <property type="entry name" value="Aminoacid_DH-like_N_sf"/>
</dbReference>
<evidence type="ECO:0000256" key="4">
    <source>
        <dbReference type="ARBA" id="ARBA00022857"/>
    </source>
</evidence>
<evidence type="ECO:0000256" key="8">
    <source>
        <dbReference type="HAMAP-Rule" id="MF_00222"/>
    </source>
</evidence>
<dbReference type="Pfam" id="PF01488">
    <property type="entry name" value="Shikimate_DH"/>
    <property type="match status" value="1"/>
</dbReference>
<feature type="active site" description="Proton acceptor" evidence="8">
    <location>
        <position position="70"/>
    </location>
</feature>
<evidence type="ECO:0000259" key="11">
    <source>
        <dbReference type="Pfam" id="PF18317"/>
    </source>
</evidence>
<dbReference type="GO" id="GO:0009423">
    <property type="term" value="P:chorismate biosynthetic process"/>
    <property type="evidence" value="ECO:0007669"/>
    <property type="project" value="UniProtKB-UniRule"/>
</dbReference>
<dbReference type="NCBIfam" id="TIGR00507">
    <property type="entry name" value="aroE"/>
    <property type="match status" value="1"/>
</dbReference>
<sequence>MINGATRLLGVIGSPIEHTRSPHMHNEALSRLRINAVYVPLKVESHMLKAAVNGLRAFNFLGANVTIPYKEAVAPYLDSISNESALIGAVNTIVNRRGRLWGTTTDPDGILGALKRGTMGYEGKRVTIMGTGGAARTALFTFLLNGVRDIVVAGRRPERARSMAAKARRACGVLVPVLSLDSGEFRDRIRETELLVNATSAGMYPRMRETPVAAALLHGRMAVFDMIYNPLVSRFLREAARAGARTMNGLPMLVYQGMASFTLWTGKRTAFEVFYRKALAA</sequence>
<dbReference type="PANTHER" id="PTHR21089:SF1">
    <property type="entry name" value="BIFUNCTIONAL 3-DEHYDROQUINATE DEHYDRATASE_SHIKIMATE DEHYDROGENASE, CHLOROPLASTIC"/>
    <property type="match status" value="1"/>
</dbReference>
<dbReference type="SUPFAM" id="SSF53223">
    <property type="entry name" value="Aminoacid dehydrogenase-like, N-terminal domain"/>
    <property type="match status" value="1"/>
</dbReference>
<dbReference type="Pfam" id="PF08501">
    <property type="entry name" value="Shikimate_dh_N"/>
    <property type="match status" value="1"/>
</dbReference>
<comment type="function">
    <text evidence="8">Involved in the biosynthesis of the chorismate, which leads to the biosynthesis of aromatic amino acids. Catalyzes the reversible NADPH linked reduction of 3-dehydroshikimate (DHSA) to yield shikimate (SA).</text>
</comment>
<evidence type="ECO:0000313" key="12">
    <source>
        <dbReference type="EMBL" id="OGK03828.1"/>
    </source>
</evidence>
<dbReference type="GO" id="GO:0019632">
    <property type="term" value="P:shikimate metabolic process"/>
    <property type="evidence" value="ECO:0007669"/>
    <property type="project" value="InterPro"/>
</dbReference>
<dbReference type="InterPro" id="IPR036291">
    <property type="entry name" value="NAD(P)-bd_dom_sf"/>
</dbReference>
<dbReference type="GO" id="GO:0008652">
    <property type="term" value="P:amino acid biosynthetic process"/>
    <property type="evidence" value="ECO:0007669"/>
    <property type="project" value="UniProtKB-KW"/>
</dbReference>
<feature type="binding site" evidence="8">
    <location>
        <begin position="19"/>
        <end position="21"/>
    </location>
    <ligand>
        <name>shikimate</name>
        <dbReference type="ChEBI" id="CHEBI:36208"/>
    </ligand>
</feature>
<dbReference type="GO" id="GO:0009073">
    <property type="term" value="P:aromatic amino acid family biosynthetic process"/>
    <property type="evidence" value="ECO:0007669"/>
    <property type="project" value="UniProtKB-KW"/>
</dbReference>
<protein>
    <recommendedName>
        <fullName evidence="2 8">Shikimate dehydrogenase (NADP(+))</fullName>
        <shortName evidence="8">SDH</shortName>
        <ecNumber evidence="2 8">1.1.1.25</ecNumber>
    </recommendedName>
</protein>
<feature type="domain" description="SDH C-terminal" evidence="11">
    <location>
        <begin position="249"/>
        <end position="275"/>
    </location>
</feature>
<evidence type="ECO:0000259" key="9">
    <source>
        <dbReference type="Pfam" id="PF01488"/>
    </source>
</evidence>
<feature type="binding site" evidence="8">
    <location>
        <position position="249"/>
    </location>
    <ligand>
        <name>NADP(+)</name>
        <dbReference type="ChEBI" id="CHEBI:58349"/>
    </ligand>
</feature>
<reference evidence="12 13" key="1">
    <citation type="journal article" date="2016" name="Nat. Commun.">
        <title>Thousands of microbial genomes shed light on interconnected biogeochemical processes in an aquifer system.</title>
        <authorList>
            <person name="Anantharaman K."/>
            <person name="Brown C.T."/>
            <person name="Hug L.A."/>
            <person name="Sharon I."/>
            <person name="Castelle C.J."/>
            <person name="Probst A.J."/>
            <person name="Thomas B.C."/>
            <person name="Singh A."/>
            <person name="Wilkins M.J."/>
            <person name="Karaoz U."/>
            <person name="Brodie E.L."/>
            <person name="Williams K.H."/>
            <person name="Hubbard S.S."/>
            <person name="Banfield J.F."/>
        </authorList>
    </citation>
    <scope>NUCLEOTIDE SEQUENCE [LARGE SCALE GENOMIC DNA]</scope>
</reference>
<feature type="binding site" evidence="8">
    <location>
        <position position="256"/>
    </location>
    <ligand>
        <name>shikimate</name>
        <dbReference type="ChEBI" id="CHEBI:36208"/>
    </ligand>
</feature>
<dbReference type="Proteomes" id="UP000179243">
    <property type="component" value="Unassembled WGS sequence"/>
</dbReference>
<keyword evidence="3 8" id="KW-0028">Amino-acid biosynthesis</keyword>
<comment type="subunit">
    <text evidence="8">Homodimer.</text>
</comment>
<keyword evidence="4 8" id="KW-0521">NADP</keyword>
<dbReference type="HAMAP" id="MF_00222">
    <property type="entry name" value="Shikimate_DH_AroE"/>
    <property type="match status" value="1"/>
</dbReference>
<name>A0A1F7FB26_UNCRA</name>
<feature type="binding site" evidence="8">
    <location>
        <position position="66"/>
    </location>
    <ligand>
        <name>shikimate</name>
        <dbReference type="ChEBI" id="CHEBI:36208"/>
    </ligand>
</feature>
<accession>A0A1F7FB26</accession>
<feature type="binding site" evidence="8">
    <location>
        <position position="91"/>
    </location>
    <ligand>
        <name>shikimate</name>
        <dbReference type="ChEBI" id="CHEBI:36208"/>
    </ligand>
</feature>
<keyword evidence="5 8" id="KW-0560">Oxidoreductase</keyword>
<keyword evidence="6 8" id="KW-0057">Aromatic amino acid biosynthesis</keyword>
<organism evidence="12 13">
    <name type="scientific">Candidatus Raymondbacteria bacterium RIFOXYD12_FULL_49_13</name>
    <dbReference type="NCBI Taxonomy" id="1817890"/>
    <lineage>
        <taxon>Bacteria</taxon>
        <taxon>Raymondiibacteriota</taxon>
    </lineage>
</organism>
<comment type="caution">
    <text evidence="8">Lacks conserved residue(s) required for the propagation of feature annotation.</text>
</comment>
<dbReference type="UniPathway" id="UPA00053">
    <property type="reaction ID" value="UER00087"/>
</dbReference>
<dbReference type="Pfam" id="PF18317">
    <property type="entry name" value="SDH_C"/>
    <property type="match status" value="1"/>
</dbReference>
<dbReference type="EMBL" id="MFYX01000081">
    <property type="protein sequence ID" value="OGK03828.1"/>
    <property type="molecule type" value="Genomic_DNA"/>
</dbReference>
<feature type="binding site" evidence="8">
    <location>
        <position position="106"/>
    </location>
    <ligand>
        <name>shikimate</name>
        <dbReference type="ChEBI" id="CHEBI:36208"/>
    </ligand>
</feature>
<dbReference type="SUPFAM" id="SSF51735">
    <property type="entry name" value="NAD(P)-binding Rossmann-fold domains"/>
    <property type="match status" value="1"/>
</dbReference>
<proteinExistence type="inferred from homology"/>
<evidence type="ECO:0000256" key="5">
    <source>
        <dbReference type="ARBA" id="ARBA00023002"/>
    </source>
</evidence>
<dbReference type="CDD" id="cd01065">
    <property type="entry name" value="NAD_bind_Shikimate_DH"/>
    <property type="match status" value="1"/>
</dbReference>
<comment type="catalytic activity">
    <reaction evidence="7 8">
        <text>shikimate + NADP(+) = 3-dehydroshikimate + NADPH + H(+)</text>
        <dbReference type="Rhea" id="RHEA:17737"/>
        <dbReference type="ChEBI" id="CHEBI:15378"/>
        <dbReference type="ChEBI" id="CHEBI:16630"/>
        <dbReference type="ChEBI" id="CHEBI:36208"/>
        <dbReference type="ChEBI" id="CHEBI:57783"/>
        <dbReference type="ChEBI" id="CHEBI:58349"/>
        <dbReference type="EC" id="1.1.1.25"/>
    </reaction>
</comment>
<evidence type="ECO:0000256" key="6">
    <source>
        <dbReference type="ARBA" id="ARBA00023141"/>
    </source>
</evidence>
<gene>
    <name evidence="8" type="primary">aroE</name>
    <name evidence="12" type="ORF">A2519_02225</name>
</gene>
<evidence type="ECO:0000256" key="3">
    <source>
        <dbReference type="ARBA" id="ARBA00022605"/>
    </source>
</evidence>
<evidence type="ECO:0000256" key="7">
    <source>
        <dbReference type="ARBA" id="ARBA00049442"/>
    </source>
</evidence>
<evidence type="ECO:0000256" key="1">
    <source>
        <dbReference type="ARBA" id="ARBA00004871"/>
    </source>
</evidence>
<feature type="binding site" evidence="8">
    <location>
        <position position="226"/>
    </location>
    <ligand>
        <name>NADP(+)</name>
        <dbReference type="ChEBI" id="CHEBI:58349"/>
    </ligand>
</feature>
<comment type="pathway">
    <text evidence="1 8">Metabolic intermediate biosynthesis; chorismate biosynthesis; chorismate from D-erythrose 4-phosphate and phosphoenolpyruvate: step 4/7.</text>
</comment>
<dbReference type="InterPro" id="IPR011342">
    <property type="entry name" value="Shikimate_DH"/>
</dbReference>
<evidence type="ECO:0000259" key="10">
    <source>
        <dbReference type="Pfam" id="PF08501"/>
    </source>
</evidence>
<comment type="caution">
    <text evidence="12">The sequence shown here is derived from an EMBL/GenBank/DDBJ whole genome shotgun (WGS) entry which is preliminary data.</text>
</comment>
<comment type="similarity">
    <text evidence="8">Belongs to the shikimate dehydrogenase family.</text>
</comment>
<dbReference type="InterPro" id="IPR013708">
    <property type="entry name" value="Shikimate_DH-bd_N"/>
</dbReference>
<dbReference type="NCBIfam" id="NF001319">
    <property type="entry name" value="PRK00258.3-3"/>
    <property type="match status" value="1"/>
</dbReference>
<dbReference type="PANTHER" id="PTHR21089">
    <property type="entry name" value="SHIKIMATE DEHYDROGENASE"/>
    <property type="match status" value="1"/>
</dbReference>
<dbReference type="Gene3D" id="3.40.50.720">
    <property type="entry name" value="NAD(P)-binding Rossmann-like Domain"/>
    <property type="match status" value="1"/>
</dbReference>
<dbReference type="InterPro" id="IPR022893">
    <property type="entry name" value="Shikimate_DH_fam"/>
</dbReference>
<dbReference type="AlphaFoldDB" id="A0A1F7FB26"/>
<evidence type="ECO:0000313" key="13">
    <source>
        <dbReference type="Proteomes" id="UP000179243"/>
    </source>
</evidence>
<feature type="binding site" evidence="8">
    <location>
        <position position="228"/>
    </location>
    <ligand>
        <name>shikimate</name>
        <dbReference type="ChEBI" id="CHEBI:36208"/>
    </ligand>
</feature>
<evidence type="ECO:0000256" key="2">
    <source>
        <dbReference type="ARBA" id="ARBA00012962"/>
    </source>
</evidence>